<dbReference type="CDD" id="cd04188">
    <property type="entry name" value="DPG_synthase"/>
    <property type="match status" value="1"/>
</dbReference>
<dbReference type="Gene3D" id="3.90.550.10">
    <property type="entry name" value="Spore Coat Polysaccharide Biosynthesis Protein SpsA, Chain A"/>
    <property type="match status" value="1"/>
</dbReference>
<name>A0A9P8TMV2_WICPI</name>
<dbReference type="InterPro" id="IPR029044">
    <property type="entry name" value="Nucleotide-diphossugar_trans"/>
</dbReference>
<dbReference type="EMBL" id="JAEUBG010002028">
    <property type="protein sequence ID" value="KAH3685413.1"/>
    <property type="molecule type" value="Genomic_DNA"/>
</dbReference>
<keyword evidence="9" id="KW-0735">Signal-anchor</keyword>
<dbReference type="GO" id="GO:0005789">
    <property type="term" value="C:endoplasmic reticulum membrane"/>
    <property type="evidence" value="ECO:0007669"/>
    <property type="project" value="UniProtKB-SubCell"/>
</dbReference>
<keyword evidence="7 13" id="KW-0812">Transmembrane</keyword>
<dbReference type="Pfam" id="PF00535">
    <property type="entry name" value="Glycos_transf_2"/>
    <property type="match status" value="1"/>
</dbReference>
<evidence type="ECO:0000256" key="7">
    <source>
        <dbReference type="ARBA" id="ARBA00022692"/>
    </source>
</evidence>
<protein>
    <recommendedName>
        <fullName evidence="4">dolichyl-phosphate beta-glucosyltransferase</fullName>
        <ecNumber evidence="4">2.4.1.117</ecNumber>
    </recommendedName>
</protein>
<evidence type="ECO:0000313" key="16">
    <source>
        <dbReference type="Proteomes" id="UP000774326"/>
    </source>
</evidence>
<comment type="pathway">
    <text evidence="2">Protein modification; protein glycosylation.</text>
</comment>
<dbReference type="PANTHER" id="PTHR10859">
    <property type="entry name" value="GLYCOSYL TRANSFERASE"/>
    <property type="match status" value="1"/>
</dbReference>
<proteinExistence type="inferred from homology"/>
<evidence type="ECO:0000256" key="5">
    <source>
        <dbReference type="ARBA" id="ARBA00022676"/>
    </source>
</evidence>
<evidence type="ECO:0000256" key="2">
    <source>
        <dbReference type="ARBA" id="ARBA00004922"/>
    </source>
</evidence>
<evidence type="ECO:0000256" key="10">
    <source>
        <dbReference type="ARBA" id="ARBA00022989"/>
    </source>
</evidence>
<dbReference type="Proteomes" id="UP000774326">
    <property type="component" value="Unassembled WGS sequence"/>
</dbReference>
<organism evidence="15 16">
    <name type="scientific">Wickerhamomyces pijperi</name>
    <name type="common">Yeast</name>
    <name type="synonym">Pichia pijperi</name>
    <dbReference type="NCBI Taxonomy" id="599730"/>
    <lineage>
        <taxon>Eukaryota</taxon>
        <taxon>Fungi</taxon>
        <taxon>Dikarya</taxon>
        <taxon>Ascomycota</taxon>
        <taxon>Saccharomycotina</taxon>
        <taxon>Saccharomycetes</taxon>
        <taxon>Phaffomycetales</taxon>
        <taxon>Wickerhamomycetaceae</taxon>
        <taxon>Wickerhamomyces</taxon>
    </lineage>
</organism>
<dbReference type="InterPro" id="IPR001173">
    <property type="entry name" value="Glyco_trans_2-like"/>
</dbReference>
<comment type="caution">
    <text evidence="15">The sequence shown here is derived from an EMBL/GenBank/DDBJ whole genome shotgun (WGS) entry which is preliminary data.</text>
</comment>
<gene>
    <name evidence="15" type="ORF">WICPIJ_003617</name>
</gene>
<keyword evidence="6" id="KW-0808">Transferase</keyword>
<keyword evidence="10 13" id="KW-1133">Transmembrane helix</keyword>
<dbReference type="SUPFAM" id="SSF53448">
    <property type="entry name" value="Nucleotide-diphospho-sugar transferases"/>
    <property type="match status" value="1"/>
</dbReference>
<reference evidence="15" key="2">
    <citation type="submission" date="2021-01" db="EMBL/GenBank/DDBJ databases">
        <authorList>
            <person name="Schikora-Tamarit M.A."/>
        </authorList>
    </citation>
    <scope>NUCLEOTIDE SEQUENCE</scope>
    <source>
        <strain evidence="15">CBS2887</strain>
    </source>
</reference>
<evidence type="ECO:0000256" key="4">
    <source>
        <dbReference type="ARBA" id="ARBA00012583"/>
    </source>
</evidence>
<evidence type="ECO:0000256" key="8">
    <source>
        <dbReference type="ARBA" id="ARBA00022824"/>
    </source>
</evidence>
<dbReference type="InterPro" id="IPR035518">
    <property type="entry name" value="DPG_synthase"/>
</dbReference>
<evidence type="ECO:0000256" key="6">
    <source>
        <dbReference type="ARBA" id="ARBA00022679"/>
    </source>
</evidence>
<evidence type="ECO:0000259" key="14">
    <source>
        <dbReference type="Pfam" id="PF00535"/>
    </source>
</evidence>
<keyword evidence="16" id="KW-1185">Reference proteome</keyword>
<keyword evidence="8" id="KW-0256">Endoplasmic reticulum</keyword>
<evidence type="ECO:0000256" key="11">
    <source>
        <dbReference type="ARBA" id="ARBA00023136"/>
    </source>
</evidence>
<evidence type="ECO:0000256" key="12">
    <source>
        <dbReference type="ARBA" id="ARBA00045097"/>
    </source>
</evidence>
<dbReference type="OrthoDB" id="3784at2759"/>
<evidence type="ECO:0000256" key="13">
    <source>
        <dbReference type="SAM" id="Phobius"/>
    </source>
</evidence>
<comment type="catalytic activity">
    <reaction evidence="12">
        <text>a di-trans,poly-cis-dolichyl phosphate + UDP-alpha-D-glucose = a di-trans,poly-cis-dolichyl beta-D-glucosyl phosphate + UDP</text>
        <dbReference type="Rhea" id="RHEA:15401"/>
        <dbReference type="Rhea" id="RHEA-COMP:19498"/>
        <dbReference type="Rhea" id="RHEA-COMP:19502"/>
        <dbReference type="ChEBI" id="CHEBI:57525"/>
        <dbReference type="ChEBI" id="CHEBI:57683"/>
        <dbReference type="ChEBI" id="CHEBI:58223"/>
        <dbReference type="ChEBI" id="CHEBI:58885"/>
        <dbReference type="EC" id="2.4.1.117"/>
    </reaction>
    <physiologicalReaction direction="left-to-right" evidence="12">
        <dbReference type="Rhea" id="RHEA:15402"/>
    </physiologicalReaction>
</comment>
<keyword evidence="11 13" id="KW-0472">Membrane</keyword>
<evidence type="ECO:0000256" key="3">
    <source>
        <dbReference type="ARBA" id="ARBA00006739"/>
    </source>
</evidence>
<dbReference type="GO" id="GO:0004581">
    <property type="term" value="F:dolichyl-phosphate beta-glucosyltransferase activity"/>
    <property type="evidence" value="ECO:0007669"/>
    <property type="project" value="UniProtKB-EC"/>
</dbReference>
<evidence type="ECO:0000256" key="9">
    <source>
        <dbReference type="ARBA" id="ARBA00022968"/>
    </source>
</evidence>
<feature type="transmembrane region" description="Helical" evidence="13">
    <location>
        <begin position="6"/>
        <end position="28"/>
    </location>
</feature>
<dbReference type="PANTHER" id="PTHR10859:SF91">
    <property type="entry name" value="DOLICHYL-PHOSPHATE BETA-GLUCOSYLTRANSFERASE"/>
    <property type="match status" value="1"/>
</dbReference>
<accession>A0A9P8TMV2</accession>
<dbReference type="AlphaFoldDB" id="A0A9P8TMV2"/>
<evidence type="ECO:0000256" key="1">
    <source>
        <dbReference type="ARBA" id="ARBA00004389"/>
    </source>
</evidence>
<comment type="similarity">
    <text evidence="3">Belongs to the glycosyltransferase 2 family.</text>
</comment>
<dbReference type="GO" id="GO:0006487">
    <property type="term" value="P:protein N-linked glycosylation"/>
    <property type="evidence" value="ECO:0007669"/>
    <property type="project" value="TreeGrafter"/>
</dbReference>
<sequence length="322" mass="36199">MELIDFLTYTVLASIVILLTVYLAVIILSHKPRPIYDSELHYQTTLAKGGIDPELYLLPTLPTSPDSLDNIEVSVVIPCYNETKRLKLMLDESIEYLQSHHANQWEILLVDDGSSDGTAEYALGLASDEYKLQPGELRIVKLAKNRGKGGAVSHGLKLIRGQYGIFADADGASKFSDLKKLIEAIKNEKGPALAIGSRAHMVQSDAVVKRSFIRNFLMYSLHTLVFIFGIREIQDTQCGFKLFNREAIIQIFPYMHTEGWIFDVEILIIAIRKKIPVREISISWHEVGGSKVDLARDSINMAVDLVITRIAYILGVYKDYKL</sequence>
<reference evidence="15" key="1">
    <citation type="journal article" date="2021" name="Open Biol.">
        <title>Shared evolutionary footprints suggest mitochondrial oxidative damage underlies multiple complex I losses in fungi.</title>
        <authorList>
            <person name="Schikora-Tamarit M.A."/>
            <person name="Marcet-Houben M."/>
            <person name="Nosek J."/>
            <person name="Gabaldon T."/>
        </authorList>
    </citation>
    <scope>NUCLEOTIDE SEQUENCE</scope>
    <source>
        <strain evidence="15">CBS2887</strain>
    </source>
</reference>
<dbReference type="EC" id="2.4.1.117" evidence="4"/>
<feature type="domain" description="Glycosyltransferase 2-like" evidence="14">
    <location>
        <begin position="74"/>
        <end position="252"/>
    </location>
</feature>
<keyword evidence="5" id="KW-0328">Glycosyltransferase</keyword>
<comment type="subcellular location">
    <subcellularLocation>
        <location evidence="1">Endoplasmic reticulum membrane</location>
        <topology evidence="1">Single-pass membrane protein</topology>
    </subcellularLocation>
</comment>
<evidence type="ECO:0000313" key="15">
    <source>
        <dbReference type="EMBL" id="KAH3685413.1"/>
    </source>
</evidence>